<dbReference type="GO" id="GO:0003677">
    <property type="term" value="F:DNA binding"/>
    <property type="evidence" value="ECO:0007669"/>
    <property type="project" value="InterPro"/>
</dbReference>
<accession>A0A7W9BDW4</accession>
<keyword evidence="4" id="KW-1185">Reference proteome</keyword>
<dbReference type="InterPro" id="IPR046367">
    <property type="entry name" value="GapR-like_DNA-bd"/>
</dbReference>
<proteinExistence type="predicted"/>
<name>A0A7W9BDW4_9SPHN</name>
<evidence type="ECO:0000313" key="3">
    <source>
        <dbReference type="EMBL" id="MBB5715425.1"/>
    </source>
</evidence>
<evidence type="ECO:0000259" key="2">
    <source>
        <dbReference type="Pfam" id="PF10073"/>
    </source>
</evidence>
<dbReference type="AlphaFoldDB" id="A0A7W9BDW4"/>
<protein>
    <recommendedName>
        <fullName evidence="2">GapR-like DNA-binding domain-containing protein</fullName>
    </recommendedName>
</protein>
<dbReference type="Pfam" id="PF10073">
    <property type="entry name" value="GapR_DNA-bd"/>
    <property type="match status" value="1"/>
</dbReference>
<feature type="domain" description="GapR-like DNA-binding" evidence="2">
    <location>
        <begin position="39"/>
        <end position="73"/>
    </location>
</feature>
<feature type="region of interest" description="Disordered" evidence="1">
    <location>
        <begin position="1"/>
        <end position="23"/>
    </location>
</feature>
<gene>
    <name evidence="3" type="ORF">FHS94_002271</name>
</gene>
<evidence type="ECO:0000313" key="4">
    <source>
        <dbReference type="Proteomes" id="UP000546200"/>
    </source>
</evidence>
<organism evidence="3 4">
    <name type="scientific">Sphingomonas aerophila</name>
    <dbReference type="NCBI Taxonomy" id="1344948"/>
    <lineage>
        <taxon>Bacteria</taxon>
        <taxon>Pseudomonadati</taxon>
        <taxon>Pseudomonadota</taxon>
        <taxon>Alphaproteobacteria</taxon>
        <taxon>Sphingomonadales</taxon>
        <taxon>Sphingomonadaceae</taxon>
        <taxon>Sphingomonas</taxon>
    </lineage>
</organism>
<reference evidence="3 4" key="1">
    <citation type="submission" date="2020-08" db="EMBL/GenBank/DDBJ databases">
        <title>Genomic Encyclopedia of Type Strains, Phase IV (KMG-IV): sequencing the most valuable type-strain genomes for metagenomic binning, comparative biology and taxonomic classification.</title>
        <authorList>
            <person name="Goeker M."/>
        </authorList>
    </citation>
    <scope>NUCLEOTIDE SEQUENCE [LARGE SCALE GENOMIC DNA]</scope>
    <source>
        <strain evidence="3 4">DSM 100044</strain>
    </source>
</reference>
<dbReference type="Proteomes" id="UP000546200">
    <property type="component" value="Unassembled WGS sequence"/>
</dbReference>
<evidence type="ECO:0000256" key="1">
    <source>
        <dbReference type="SAM" id="MobiDB-lite"/>
    </source>
</evidence>
<comment type="caution">
    <text evidence="3">The sequence shown here is derived from an EMBL/GenBank/DDBJ whole genome shotgun (WGS) entry which is preliminary data.</text>
</comment>
<feature type="compositionally biased region" description="Low complexity" evidence="1">
    <location>
        <begin position="7"/>
        <end position="16"/>
    </location>
</feature>
<dbReference type="EMBL" id="JACIJK010000006">
    <property type="protein sequence ID" value="MBB5715425.1"/>
    <property type="molecule type" value="Genomic_DNA"/>
</dbReference>
<sequence>MSAPLRGAGSEPASAGEGFGVSVGALGSPTDGPGVAGVYDPKAIRTILSIRKKKKEEYQEEESILQVYMQALGMI</sequence>
<dbReference type="RefSeq" id="WP_184057720.1">
    <property type="nucleotide sequence ID" value="NZ_JACIJK010000006.1"/>
</dbReference>